<evidence type="ECO:0000313" key="6">
    <source>
        <dbReference type="Proteomes" id="UP000677804"/>
    </source>
</evidence>
<dbReference type="Proteomes" id="UP000677804">
    <property type="component" value="Chromosome"/>
</dbReference>
<gene>
    <name evidence="5" type="ORF">KG103_06065</name>
</gene>
<reference evidence="5 6" key="1">
    <citation type="submission" date="2021-05" db="EMBL/GenBank/DDBJ databases">
        <title>Novel species in genus Cellulomonas.</title>
        <authorList>
            <person name="Zhang G."/>
        </authorList>
    </citation>
    <scope>NUCLEOTIDE SEQUENCE [LARGE SCALE GENOMIC DNA]</scope>
    <source>
        <strain evidence="6">zg-ZUI222</strain>
    </source>
</reference>
<proteinExistence type="inferred from homology"/>
<evidence type="ECO:0000256" key="2">
    <source>
        <dbReference type="HAMAP-Rule" id="MF_02087"/>
    </source>
</evidence>
<name>A0ABX8DBC1_9CELL</name>
<comment type="function">
    <text evidence="2">Pyridoxal 5'-phosphate (PLP)-binding protein, which is involved in PLP homeostasis.</text>
</comment>
<dbReference type="InterPro" id="IPR029066">
    <property type="entry name" value="PLP-binding_barrel"/>
</dbReference>
<dbReference type="PIRSF" id="PIRSF004848">
    <property type="entry name" value="YBL036c_PLPDEIII"/>
    <property type="match status" value="1"/>
</dbReference>
<protein>
    <recommendedName>
        <fullName evidence="2">Pyridoxal phosphate homeostasis protein</fullName>
        <shortName evidence="2">PLP homeostasis protein</shortName>
    </recommendedName>
</protein>
<keyword evidence="6" id="KW-1185">Reference proteome</keyword>
<evidence type="ECO:0000259" key="4">
    <source>
        <dbReference type="Pfam" id="PF01168"/>
    </source>
</evidence>
<accession>A0ABX8DBC1</accession>
<feature type="modified residue" description="N6-(pyridoxal phosphate)lysine" evidence="2">
    <location>
        <position position="38"/>
    </location>
</feature>
<evidence type="ECO:0000313" key="5">
    <source>
        <dbReference type="EMBL" id="QVI63437.1"/>
    </source>
</evidence>
<dbReference type="RefSeq" id="WP_207340759.1">
    <property type="nucleotide sequence ID" value="NZ_CP074405.1"/>
</dbReference>
<dbReference type="CDD" id="cd00635">
    <property type="entry name" value="PLPDE_III_YBL036c_like"/>
    <property type="match status" value="1"/>
</dbReference>
<evidence type="ECO:0000256" key="1">
    <source>
        <dbReference type="ARBA" id="ARBA00022898"/>
    </source>
</evidence>
<dbReference type="Pfam" id="PF01168">
    <property type="entry name" value="Ala_racemase_N"/>
    <property type="match status" value="1"/>
</dbReference>
<keyword evidence="1 2" id="KW-0663">Pyridoxal phosphate</keyword>
<dbReference type="SUPFAM" id="SSF51419">
    <property type="entry name" value="PLP-binding barrel"/>
    <property type="match status" value="1"/>
</dbReference>
<feature type="domain" description="Alanine racemase N-terminal" evidence="4">
    <location>
        <begin position="54"/>
        <end position="243"/>
    </location>
</feature>
<dbReference type="HAMAP" id="MF_02087">
    <property type="entry name" value="PLP_homeostasis"/>
    <property type="match status" value="1"/>
</dbReference>
<dbReference type="InterPro" id="IPR011078">
    <property type="entry name" value="PyrdxlP_homeostasis"/>
</dbReference>
<sequence length="251" mass="25806">MSSEDVTRRLAQVQDRVAAACVAAGRPPGAVQVLLASKTMDVATVRAALAADAAARAAGSGTPPVLLGENRVQELTAKAPALVDLSPTWHVIGPLQSNKVTAALRWASAVESVADEVLARRLSDRVRDRPEPLEVWVQVNVSGEATKHGVTPDAAPDLAARVAALPGLRLAGFMTIGARSDDERVVRDGFARLRAVRDEVVAGGAPGTGHAHGLSMGMSGDLEAAVLEGSTLVRLGTAVFGARRPAAGTVA</sequence>
<dbReference type="InterPro" id="IPR001608">
    <property type="entry name" value="Ala_racemase_N"/>
</dbReference>
<organism evidence="5 6">
    <name type="scientific">Cellulomonas wangleii</name>
    <dbReference type="NCBI Taxonomy" id="2816956"/>
    <lineage>
        <taxon>Bacteria</taxon>
        <taxon>Bacillati</taxon>
        <taxon>Actinomycetota</taxon>
        <taxon>Actinomycetes</taxon>
        <taxon>Micrococcales</taxon>
        <taxon>Cellulomonadaceae</taxon>
        <taxon>Cellulomonas</taxon>
    </lineage>
</organism>
<evidence type="ECO:0000256" key="3">
    <source>
        <dbReference type="RuleBase" id="RU004514"/>
    </source>
</evidence>
<dbReference type="Gene3D" id="3.20.20.10">
    <property type="entry name" value="Alanine racemase"/>
    <property type="match status" value="1"/>
</dbReference>
<dbReference type="NCBIfam" id="TIGR00044">
    <property type="entry name" value="YggS family pyridoxal phosphate-dependent enzyme"/>
    <property type="match status" value="1"/>
</dbReference>
<comment type="similarity">
    <text evidence="2 3">Belongs to the pyridoxal phosphate-binding protein YggS/PROSC family.</text>
</comment>
<dbReference type="PANTHER" id="PTHR10146:SF14">
    <property type="entry name" value="PYRIDOXAL PHOSPHATE HOMEOSTASIS PROTEIN"/>
    <property type="match status" value="1"/>
</dbReference>
<dbReference type="PANTHER" id="PTHR10146">
    <property type="entry name" value="PROLINE SYNTHETASE CO-TRANSCRIBED BACTERIAL HOMOLOG PROTEIN"/>
    <property type="match status" value="1"/>
</dbReference>
<dbReference type="EMBL" id="CP074405">
    <property type="protein sequence ID" value="QVI63437.1"/>
    <property type="molecule type" value="Genomic_DNA"/>
</dbReference>